<feature type="compositionally biased region" description="Polar residues" evidence="1">
    <location>
        <begin position="728"/>
        <end position="743"/>
    </location>
</feature>
<feature type="compositionally biased region" description="Basic and acidic residues" evidence="1">
    <location>
        <begin position="975"/>
        <end position="1003"/>
    </location>
</feature>
<feature type="region of interest" description="Disordered" evidence="1">
    <location>
        <begin position="174"/>
        <end position="213"/>
    </location>
</feature>
<dbReference type="Gene3D" id="1.10.287.1490">
    <property type="match status" value="1"/>
</dbReference>
<feature type="compositionally biased region" description="Basic and acidic residues" evidence="1">
    <location>
        <begin position="909"/>
        <end position="936"/>
    </location>
</feature>
<feature type="compositionally biased region" description="Basic and acidic residues" evidence="1">
    <location>
        <begin position="860"/>
        <end position="898"/>
    </location>
</feature>
<feature type="region of interest" description="Disordered" evidence="1">
    <location>
        <begin position="1"/>
        <end position="20"/>
    </location>
</feature>
<evidence type="ECO:0000256" key="1">
    <source>
        <dbReference type="SAM" id="MobiDB-lite"/>
    </source>
</evidence>
<feature type="region of interest" description="Disordered" evidence="1">
    <location>
        <begin position="108"/>
        <end position="162"/>
    </location>
</feature>
<comment type="caution">
    <text evidence="2">The sequence shown here is derived from an EMBL/GenBank/DDBJ whole genome shotgun (WGS) entry which is preliminary data.</text>
</comment>
<gene>
    <name evidence="2" type="ORF">BLNAU_929</name>
</gene>
<protein>
    <submittedName>
        <fullName evidence="2">Uncharacterized protein</fullName>
    </submittedName>
</protein>
<feature type="region of interest" description="Disordered" evidence="1">
    <location>
        <begin position="581"/>
        <end position="601"/>
    </location>
</feature>
<reference evidence="2 3" key="1">
    <citation type="journal article" date="2022" name="bioRxiv">
        <title>Genomics of Preaxostyla Flagellates Illuminates Evolutionary Transitions and the Path Towards Mitochondrial Loss.</title>
        <authorList>
            <person name="Novak L.V.F."/>
            <person name="Treitli S.C."/>
            <person name="Pyrih J."/>
            <person name="Halakuc P."/>
            <person name="Pipaliya S.V."/>
            <person name="Vacek V."/>
            <person name="Brzon O."/>
            <person name="Soukal P."/>
            <person name="Eme L."/>
            <person name="Dacks J.B."/>
            <person name="Karnkowska A."/>
            <person name="Elias M."/>
            <person name="Hampl V."/>
        </authorList>
    </citation>
    <scope>NUCLEOTIDE SEQUENCE [LARGE SCALE GENOMIC DNA]</scope>
    <source>
        <strain evidence="2">NAU3</strain>
        <tissue evidence="2">Gut</tissue>
    </source>
</reference>
<dbReference type="Proteomes" id="UP001281761">
    <property type="component" value="Unassembled WGS sequence"/>
</dbReference>
<accession>A0ABQ9YJC8</accession>
<feature type="compositionally biased region" description="Polar residues" evidence="1">
    <location>
        <begin position="108"/>
        <end position="156"/>
    </location>
</feature>
<feature type="region of interest" description="Disordered" evidence="1">
    <location>
        <begin position="697"/>
        <end position="743"/>
    </location>
</feature>
<name>A0ABQ9YJC8_9EUKA</name>
<evidence type="ECO:0000313" key="3">
    <source>
        <dbReference type="Proteomes" id="UP001281761"/>
    </source>
</evidence>
<sequence length="1606" mass="187561">MPKSYPLTRQNLSRHDKRAERCGETELARLALKYDFPSLLPRAYKSPMKSISSALSTPERPHREGIGRHKTGPTLLPSDQLSPRSSEYLLISLEGYFSTLSRDLDTFKSPQQTTPYSEQLSPPSMHSLLQSSEKNAQMTPSPTTSKQYTYYSSLETPRNDDEEDLERLAMELFKQSKTQLTSENRPLTMTERKKDPTSHKKQSQNTVSSSRVNPLFRKRNDLIHHTEELNRRVIRLETENATLRTTQTPFTPKSNSQLEAYQELSEKRRKLEKEIERLQKDLHAVKVENHSLLTEMETVVNTCESLLEEKAELERKLLSHDQKHLLSENIRLESSVTSLQQQIVEESQENSVLLNETAELRRREQGIMAQLSDRVTAMNLLQTQLNQALQDKERALAEKREAEACILDLKQKVEEQYQQISPTIDTEQAGTDAERKRLENEIIRMQQGNERLLRELAEQKRRERDILTQSVDAANGVSDRPQIADMPDILHQAQMKKSLNDLEKENERLLSEIRENSSEKQSLLDQIENGKHEIENQQNIHKIALDKEIDAHNALKNQIEQLLTTLESIQQENSELKQIQDNNHKLEQQNEINRQNEEEETMKELRAMRKQVQEMEEESYRMRLLLEKEIEDKERLREERKNEERRKEEDRASEEAQRKVEKEQLQKEEELRKKKEIEAKQEIENLQQKVADLLNEIETMREEKQAQHDSNLHKDKDDTIRNREEELSQQNNELTTRLELQQRSNDALQDEVNRAVDLENSLNKQNSELKAQIEGLERLIREFETKEEQRREEDETKTKMEDGETKTKMEEEKRREQDLSLKQNENQEKEEMEQQMKEESKEREDEIERLSRLVESLQSELEREKDKQQITNDEMEREREEMCETKEEIKKREEEMTRMEQLLKQTMDNLKEEDEKRKQTEDLHQQRTQEELSIRDRQVNEKDSLLKERDSLLKEKEATIEQLEDELRSSQTANSEKENSLRQSEEQIRAREHEISQREDEARKQISDLTTQLETLKTNNHDLLEEVKNYSDIHASLKTQIGDQETQIEGLQKNNQDLQHNFDMLTAEHASISTKNENLVEQLASQNNANIELKLKIEELQKGKGIFETRIGELEGSINNLREDLQNETRKAETLSYELDTQRLRHTAQLENQRAETDTLREEARKSDEIRRDLNSQISDLASQLEAQKRDNTDLRTEIEKASTTQNDLITQINDLTKQLEIQKRTNEGFLQTQSEIETENRNNVEQITKLEETLDKQRQEFEDKQTELQKSMEDIQDRHDEEKTAREEQIRQLQDDLVKIQAALDRARQAVDEERERATEELKKKDEERWKMEEKMKATIERLEKTLATKTAEREELVKEEREKRGVLEEQMRKLSSERSTNQTPSVISIQFASFLKSFIASIQAQSDHPFSVLFEQSATHNSSKTPSHKLQSIHRLLRQDMVQFSSQMGSGEHDLQGTAFTPEQIDTAVYTTLLLVVYSVAIDLIGSVQTVSQSALSRTSSLASLSQSQSHSSEKAPQTDPANQTRLIRANTMSTTSLPKPLSRVSSTRAISGRPSIPLLVSGLEEFIQSDNHALNTQLKNLITLLRFAQSAFETLRSIVNDVG</sequence>
<feature type="region of interest" description="Disordered" evidence="1">
    <location>
        <begin position="963"/>
        <end position="1003"/>
    </location>
</feature>
<feature type="compositionally biased region" description="Polar residues" evidence="1">
    <location>
        <begin position="203"/>
        <end position="212"/>
    </location>
</feature>
<feature type="compositionally biased region" description="Basic and acidic residues" evidence="1">
    <location>
        <begin position="1355"/>
        <end position="1378"/>
    </location>
</feature>
<feature type="compositionally biased region" description="Basic and acidic residues" evidence="1">
    <location>
        <begin position="782"/>
        <end position="852"/>
    </location>
</feature>
<evidence type="ECO:0000313" key="2">
    <source>
        <dbReference type="EMBL" id="KAK2963852.1"/>
    </source>
</evidence>
<feature type="compositionally biased region" description="Basic and acidic residues" evidence="1">
    <location>
        <begin position="698"/>
        <end position="726"/>
    </location>
</feature>
<proteinExistence type="predicted"/>
<feature type="region of interest" description="Disordered" evidence="1">
    <location>
        <begin position="782"/>
        <end position="936"/>
    </location>
</feature>
<dbReference type="EMBL" id="JARBJD010000004">
    <property type="protein sequence ID" value="KAK2963852.1"/>
    <property type="molecule type" value="Genomic_DNA"/>
</dbReference>
<feature type="compositionally biased region" description="Polar residues" evidence="1">
    <location>
        <begin position="175"/>
        <end position="187"/>
    </location>
</feature>
<feature type="region of interest" description="Disordered" evidence="1">
    <location>
        <begin position="1355"/>
        <end position="1381"/>
    </location>
</feature>
<feature type="region of interest" description="Disordered" evidence="1">
    <location>
        <begin position="50"/>
        <end position="81"/>
    </location>
</feature>
<keyword evidence="3" id="KW-1185">Reference proteome</keyword>
<organism evidence="2 3">
    <name type="scientific">Blattamonas nauphoetae</name>
    <dbReference type="NCBI Taxonomy" id="2049346"/>
    <lineage>
        <taxon>Eukaryota</taxon>
        <taxon>Metamonada</taxon>
        <taxon>Preaxostyla</taxon>
        <taxon>Oxymonadida</taxon>
        <taxon>Blattamonas</taxon>
    </lineage>
</organism>
<feature type="region of interest" description="Disordered" evidence="1">
    <location>
        <begin position="635"/>
        <end position="671"/>
    </location>
</feature>